<dbReference type="Pfam" id="PF13621">
    <property type="entry name" value="Cupin_8"/>
    <property type="match status" value="1"/>
</dbReference>
<dbReference type="PROSITE" id="PS51184">
    <property type="entry name" value="JMJC"/>
    <property type="match status" value="1"/>
</dbReference>
<evidence type="ECO:0000313" key="2">
    <source>
        <dbReference type="EMBL" id="KAK8859681.1"/>
    </source>
</evidence>
<proteinExistence type="predicted"/>
<dbReference type="Gene3D" id="2.60.120.650">
    <property type="entry name" value="Cupin"/>
    <property type="match status" value="1"/>
</dbReference>
<dbReference type="PANTHER" id="PTHR12461:SF105">
    <property type="entry name" value="HYPOXIA-INDUCIBLE FACTOR 1-ALPHA INHIBITOR"/>
    <property type="match status" value="1"/>
</dbReference>
<protein>
    <submittedName>
        <fullName evidence="2">Cupin-like domain-containing protein</fullName>
    </submittedName>
</protein>
<feature type="domain" description="JmjC" evidence="1">
    <location>
        <begin position="189"/>
        <end position="351"/>
    </location>
</feature>
<sequence>MRSLVAPKAFQAWRVYRNTNCSWVVSSPTSIPALVGSSYTRRHISTIRSVDNSIDEATFYEQAYVTQEPLVIRDCLKPSVSTWFHENKHGTVTLDSKLTENPNTPEMPYEYVRTSVDDDLALANFTEWLQGNKTPRSSPNNMEPEDQVRFTQFTAPIGLLSKAIEFNAQQENSTMRYKRLYIAQMPINELTPELQLDLEAPQLLQSSATPCDVYNTSIWLGLEPTYTPWHRDPNPNFFMQLVGQKTLRLLPPSPGADVFKQVQNAIGSANNSKIRGTEMMQGPERSALHDAVWGNDAPKETCEATLGPYDCLFIPKGWWHSVKSGHEDGHLNASVNWWFRFRQSKGSPATR</sequence>
<dbReference type="InterPro" id="IPR003347">
    <property type="entry name" value="JmjC_dom"/>
</dbReference>
<dbReference type="Proteomes" id="UP001390339">
    <property type="component" value="Unassembled WGS sequence"/>
</dbReference>
<reference evidence="2 3" key="1">
    <citation type="journal article" date="2024" name="IMA Fungus">
        <title>Apiospora arundinis, a panoply of carbohydrate-active enzymes and secondary metabolites.</title>
        <authorList>
            <person name="Sorensen T."/>
            <person name="Petersen C."/>
            <person name="Muurmann A.T."/>
            <person name="Christiansen J.V."/>
            <person name="Brundto M.L."/>
            <person name="Overgaard C.K."/>
            <person name="Boysen A.T."/>
            <person name="Wollenberg R.D."/>
            <person name="Larsen T.O."/>
            <person name="Sorensen J.L."/>
            <person name="Nielsen K.L."/>
            <person name="Sondergaard T.E."/>
        </authorList>
    </citation>
    <scope>NUCLEOTIDE SEQUENCE [LARGE SCALE GENOMIC DNA]</scope>
    <source>
        <strain evidence="2 3">AAU 773</strain>
    </source>
</reference>
<gene>
    <name evidence="2" type="ORF">PGQ11_010415</name>
</gene>
<name>A0ABR2I9Q7_9PEZI</name>
<evidence type="ECO:0000313" key="3">
    <source>
        <dbReference type="Proteomes" id="UP001390339"/>
    </source>
</evidence>
<dbReference type="SUPFAM" id="SSF51197">
    <property type="entry name" value="Clavaminate synthase-like"/>
    <property type="match status" value="1"/>
</dbReference>
<organism evidence="2 3">
    <name type="scientific">Apiospora arundinis</name>
    <dbReference type="NCBI Taxonomy" id="335852"/>
    <lineage>
        <taxon>Eukaryota</taxon>
        <taxon>Fungi</taxon>
        <taxon>Dikarya</taxon>
        <taxon>Ascomycota</taxon>
        <taxon>Pezizomycotina</taxon>
        <taxon>Sordariomycetes</taxon>
        <taxon>Xylariomycetidae</taxon>
        <taxon>Amphisphaeriales</taxon>
        <taxon>Apiosporaceae</taxon>
        <taxon>Apiospora</taxon>
    </lineage>
</organism>
<dbReference type="EMBL" id="JAPCWZ010000006">
    <property type="protein sequence ID" value="KAK8859681.1"/>
    <property type="molecule type" value="Genomic_DNA"/>
</dbReference>
<dbReference type="InterPro" id="IPR041667">
    <property type="entry name" value="Cupin_8"/>
</dbReference>
<comment type="caution">
    <text evidence="2">The sequence shown here is derived from an EMBL/GenBank/DDBJ whole genome shotgun (WGS) entry which is preliminary data.</text>
</comment>
<accession>A0ABR2I9Q7</accession>
<keyword evidence="3" id="KW-1185">Reference proteome</keyword>
<dbReference type="PANTHER" id="PTHR12461">
    <property type="entry name" value="HYPOXIA-INDUCIBLE FACTOR 1 ALPHA INHIBITOR-RELATED"/>
    <property type="match status" value="1"/>
</dbReference>
<evidence type="ECO:0000259" key="1">
    <source>
        <dbReference type="PROSITE" id="PS51184"/>
    </source>
</evidence>